<sequence length="661" mass="71225">MRPRLSTYWSEAVEPRLFLFSQLRDLPRGLTTGVVALNVVVGLLPVAFVVGTSVVVGRVPAAVRDGTGSPAARELMVAFALTGATFLLQQVLTPVSVSLGQRLRHRVDGTFHDRLMAASLRSAGIAPLEEQESLSDLLRASEGLAKANRTPGDAIAGLFALVVRYSRLAGFLALIGVSFTWWAAGAMLVVTMAFRFGQRGGIRIYTRRWTERTDARREADYFRTLGMSAAAAKEMRVFGLAGWAKGRYERRALDSITPIWEERRRVSGRNFLLFTALGIVLGSLVLVAVLRAAAAGDLDLTALVLTLQAVVAATMLGEFYHEADAPTQFGMISARALTSFERRVADLARDDVASHGTAAVPTADLPVRGIRLADVTFRYPNASRPVLDGLDLELRAGECTAVVGVNGAGKTTLVKLLTRLYDPTEGAVLIDGTDLRDLPVDAWRRQVGVIFQDFNRYPFSAYDNIALGAVEHRDQAHAVRTAAHDAGILPTLEALGSGLETPLGRHQADGAELSGGQWQRVAIARALFAVAQGARVLVLDEPTAALDVRAEAAFFAEFTRLTRGVTTLLISHRFSSVRHADRIVVIDDGRVLEDGTHESLIASPTTYARLFHLQARRFAAGLEVDDASQDTELDADLADVGTNLAAAEVGADLDNAPEGSR</sequence>
<dbReference type="SMART" id="SM00382">
    <property type="entry name" value="AAA"/>
    <property type="match status" value="1"/>
</dbReference>
<name>A0ABR8Q9F2_9CELL</name>
<evidence type="ECO:0000256" key="2">
    <source>
        <dbReference type="ARBA" id="ARBA00022692"/>
    </source>
</evidence>
<keyword evidence="2 7" id="KW-0812">Transmembrane</keyword>
<evidence type="ECO:0000256" key="4">
    <source>
        <dbReference type="ARBA" id="ARBA00022840"/>
    </source>
</evidence>
<dbReference type="PANTHER" id="PTHR24221">
    <property type="entry name" value="ATP-BINDING CASSETTE SUB-FAMILY B"/>
    <property type="match status" value="1"/>
</dbReference>
<dbReference type="PANTHER" id="PTHR24221:SF654">
    <property type="entry name" value="ATP-BINDING CASSETTE SUB-FAMILY B MEMBER 6"/>
    <property type="match status" value="1"/>
</dbReference>
<evidence type="ECO:0000259" key="8">
    <source>
        <dbReference type="PROSITE" id="PS50893"/>
    </source>
</evidence>
<dbReference type="SUPFAM" id="SSF52540">
    <property type="entry name" value="P-loop containing nucleoside triphosphate hydrolases"/>
    <property type="match status" value="1"/>
</dbReference>
<evidence type="ECO:0000313" key="9">
    <source>
        <dbReference type="EMBL" id="MBD7917052.1"/>
    </source>
</evidence>
<dbReference type="Gene3D" id="1.20.1560.10">
    <property type="entry name" value="ABC transporter type 1, transmembrane domain"/>
    <property type="match status" value="1"/>
</dbReference>
<evidence type="ECO:0000256" key="3">
    <source>
        <dbReference type="ARBA" id="ARBA00022741"/>
    </source>
</evidence>
<evidence type="ECO:0000256" key="6">
    <source>
        <dbReference type="ARBA" id="ARBA00023136"/>
    </source>
</evidence>
<dbReference type="Proteomes" id="UP000604241">
    <property type="component" value="Unassembled WGS sequence"/>
</dbReference>
<feature type="transmembrane region" description="Helical" evidence="7">
    <location>
        <begin position="35"/>
        <end position="59"/>
    </location>
</feature>
<keyword evidence="3" id="KW-0547">Nucleotide-binding</keyword>
<feature type="domain" description="ABC transporter" evidence="8">
    <location>
        <begin position="370"/>
        <end position="613"/>
    </location>
</feature>
<dbReference type="InterPro" id="IPR027417">
    <property type="entry name" value="P-loop_NTPase"/>
</dbReference>
<feature type="transmembrane region" description="Helical" evidence="7">
    <location>
        <begin position="271"/>
        <end position="294"/>
    </location>
</feature>
<organism evidence="9 10">
    <name type="scientific">Cellulomonas avistercoris</name>
    <dbReference type="NCBI Taxonomy" id="2762242"/>
    <lineage>
        <taxon>Bacteria</taxon>
        <taxon>Bacillati</taxon>
        <taxon>Actinomycetota</taxon>
        <taxon>Actinomycetes</taxon>
        <taxon>Micrococcales</taxon>
        <taxon>Cellulomonadaceae</taxon>
        <taxon>Cellulomonas</taxon>
    </lineage>
</organism>
<gene>
    <name evidence="9" type="ORF">H9657_01985</name>
</gene>
<dbReference type="InterPro" id="IPR003439">
    <property type="entry name" value="ABC_transporter-like_ATP-bd"/>
</dbReference>
<dbReference type="Gene3D" id="3.40.50.300">
    <property type="entry name" value="P-loop containing nucleotide triphosphate hydrolases"/>
    <property type="match status" value="1"/>
</dbReference>
<comment type="subcellular location">
    <subcellularLocation>
        <location evidence="1">Cell membrane</location>
        <topology evidence="1">Multi-pass membrane protein</topology>
    </subcellularLocation>
</comment>
<feature type="transmembrane region" description="Helical" evidence="7">
    <location>
        <begin position="168"/>
        <end position="194"/>
    </location>
</feature>
<dbReference type="GO" id="GO:0005524">
    <property type="term" value="F:ATP binding"/>
    <property type="evidence" value="ECO:0007669"/>
    <property type="project" value="UniProtKB-KW"/>
</dbReference>
<proteinExistence type="predicted"/>
<keyword evidence="6 7" id="KW-0472">Membrane</keyword>
<dbReference type="InterPro" id="IPR017871">
    <property type="entry name" value="ABC_transporter-like_CS"/>
</dbReference>
<dbReference type="InterPro" id="IPR039421">
    <property type="entry name" value="Type_1_exporter"/>
</dbReference>
<keyword evidence="10" id="KW-1185">Reference proteome</keyword>
<dbReference type="InterPro" id="IPR036640">
    <property type="entry name" value="ABC1_TM_sf"/>
</dbReference>
<comment type="caution">
    <text evidence="9">The sequence shown here is derived from an EMBL/GenBank/DDBJ whole genome shotgun (WGS) entry which is preliminary data.</text>
</comment>
<evidence type="ECO:0000313" key="10">
    <source>
        <dbReference type="Proteomes" id="UP000604241"/>
    </source>
</evidence>
<evidence type="ECO:0000256" key="7">
    <source>
        <dbReference type="SAM" id="Phobius"/>
    </source>
</evidence>
<dbReference type="EMBL" id="JACSQV010000001">
    <property type="protein sequence ID" value="MBD7917052.1"/>
    <property type="molecule type" value="Genomic_DNA"/>
</dbReference>
<reference evidence="9 10" key="1">
    <citation type="submission" date="2020-08" db="EMBL/GenBank/DDBJ databases">
        <title>A Genomic Blueprint of the Chicken Gut Microbiome.</title>
        <authorList>
            <person name="Gilroy R."/>
            <person name="Ravi A."/>
            <person name="Getino M."/>
            <person name="Pursley I."/>
            <person name="Horton D.L."/>
            <person name="Alikhan N.-F."/>
            <person name="Baker D."/>
            <person name="Gharbi K."/>
            <person name="Hall N."/>
            <person name="Watson M."/>
            <person name="Adriaenssens E.M."/>
            <person name="Foster-Nyarko E."/>
            <person name="Jarju S."/>
            <person name="Secka A."/>
            <person name="Antonio M."/>
            <person name="Oren A."/>
            <person name="Chaudhuri R."/>
            <person name="La Ragione R.M."/>
            <person name="Hildebrand F."/>
            <person name="Pallen M.J."/>
        </authorList>
    </citation>
    <scope>NUCLEOTIDE SEQUENCE [LARGE SCALE GENOMIC DNA]</scope>
    <source>
        <strain evidence="9 10">Sa3CUA2</strain>
    </source>
</reference>
<accession>A0ABR8Q9F2</accession>
<keyword evidence="4 9" id="KW-0067">ATP-binding</keyword>
<dbReference type="PROSITE" id="PS00211">
    <property type="entry name" value="ABC_TRANSPORTER_1"/>
    <property type="match status" value="1"/>
</dbReference>
<protein>
    <submittedName>
        <fullName evidence="9">ABC transporter ATP-binding protein</fullName>
    </submittedName>
</protein>
<dbReference type="Pfam" id="PF00005">
    <property type="entry name" value="ABC_tran"/>
    <property type="match status" value="1"/>
</dbReference>
<dbReference type="PROSITE" id="PS50893">
    <property type="entry name" value="ABC_TRANSPORTER_2"/>
    <property type="match status" value="1"/>
</dbReference>
<keyword evidence="5 7" id="KW-1133">Transmembrane helix</keyword>
<dbReference type="RefSeq" id="WP_191779766.1">
    <property type="nucleotide sequence ID" value="NZ_JACSQV010000001.1"/>
</dbReference>
<dbReference type="InterPro" id="IPR003593">
    <property type="entry name" value="AAA+_ATPase"/>
</dbReference>
<evidence type="ECO:0000256" key="1">
    <source>
        <dbReference type="ARBA" id="ARBA00004651"/>
    </source>
</evidence>
<evidence type="ECO:0000256" key="5">
    <source>
        <dbReference type="ARBA" id="ARBA00022989"/>
    </source>
</evidence>
<dbReference type="SUPFAM" id="SSF90123">
    <property type="entry name" value="ABC transporter transmembrane region"/>
    <property type="match status" value="1"/>
</dbReference>